<dbReference type="Pfam" id="PF14541">
    <property type="entry name" value="TAXi_C"/>
    <property type="match status" value="1"/>
</dbReference>
<dbReference type="GO" id="GO:0004190">
    <property type="term" value="F:aspartic-type endopeptidase activity"/>
    <property type="evidence" value="ECO:0007669"/>
    <property type="project" value="InterPro"/>
</dbReference>
<feature type="domain" description="EF-hand" evidence="6">
    <location>
        <begin position="494"/>
        <end position="529"/>
    </location>
</feature>
<evidence type="ECO:0000256" key="2">
    <source>
        <dbReference type="ARBA" id="ARBA00007447"/>
    </source>
</evidence>
<dbReference type="Proteomes" id="UP001153076">
    <property type="component" value="Unassembled WGS sequence"/>
</dbReference>
<dbReference type="FunFam" id="2.40.70.10:FF:000041">
    <property type="entry name" value="Basic 7S globulin"/>
    <property type="match status" value="1"/>
</dbReference>
<dbReference type="PANTHER" id="PTHR47965:SF68">
    <property type="entry name" value="BASIC 7S GLOBULIN-LIKE"/>
    <property type="match status" value="1"/>
</dbReference>
<name>A0A9Q1Q526_9CARY</name>
<dbReference type="Gene3D" id="1.10.238.10">
    <property type="entry name" value="EF-hand"/>
    <property type="match status" value="1"/>
</dbReference>
<feature type="chain" id="PRO_5040354881" description="EF-hand domain-containing protein" evidence="5">
    <location>
        <begin position="29"/>
        <end position="592"/>
    </location>
</feature>
<keyword evidence="3" id="KW-0964">Secreted</keyword>
<dbReference type="OrthoDB" id="1882431at2759"/>
<evidence type="ECO:0000256" key="3">
    <source>
        <dbReference type="ARBA" id="ARBA00022525"/>
    </source>
</evidence>
<feature type="signal peptide" evidence="5">
    <location>
        <begin position="1"/>
        <end position="28"/>
    </location>
</feature>
<dbReference type="GO" id="GO:0005576">
    <property type="term" value="C:extracellular region"/>
    <property type="evidence" value="ECO:0007669"/>
    <property type="project" value="UniProtKB-SubCell"/>
</dbReference>
<dbReference type="GO" id="GO:0005509">
    <property type="term" value="F:calcium ion binding"/>
    <property type="evidence" value="ECO:0007669"/>
    <property type="project" value="InterPro"/>
</dbReference>
<dbReference type="Gene3D" id="2.40.70.10">
    <property type="entry name" value="Acid Proteases"/>
    <property type="match status" value="2"/>
</dbReference>
<dbReference type="InterPro" id="IPR032799">
    <property type="entry name" value="TAXi_C"/>
</dbReference>
<comment type="subcellular location">
    <subcellularLocation>
        <location evidence="1">Secreted</location>
        <location evidence="1">Extracellular space</location>
    </subcellularLocation>
</comment>
<dbReference type="InterPro" id="IPR001461">
    <property type="entry name" value="Aspartic_peptidase_A1"/>
</dbReference>
<dbReference type="PROSITE" id="PS50222">
    <property type="entry name" value="EF_HAND_2"/>
    <property type="match status" value="1"/>
</dbReference>
<dbReference type="InterPro" id="IPR033121">
    <property type="entry name" value="PEPTIDASE_A1"/>
</dbReference>
<evidence type="ECO:0000256" key="5">
    <source>
        <dbReference type="SAM" id="SignalP"/>
    </source>
</evidence>
<evidence type="ECO:0000256" key="1">
    <source>
        <dbReference type="ARBA" id="ARBA00004239"/>
    </source>
</evidence>
<evidence type="ECO:0000259" key="7">
    <source>
        <dbReference type="PROSITE" id="PS51767"/>
    </source>
</evidence>
<gene>
    <name evidence="8" type="ORF">Cgig2_004391</name>
</gene>
<dbReference type="Pfam" id="PF14543">
    <property type="entry name" value="TAXi_N"/>
    <property type="match status" value="1"/>
</dbReference>
<reference evidence="8" key="1">
    <citation type="submission" date="2022-04" db="EMBL/GenBank/DDBJ databases">
        <title>Carnegiea gigantea Genome sequencing and assembly v2.</title>
        <authorList>
            <person name="Copetti D."/>
            <person name="Sanderson M.J."/>
            <person name="Burquez A."/>
            <person name="Wojciechowski M.F."/>
        </authorList>
    </citation>
    <scope>NUCLEOTIDE SEQUENCE</scope>
    <source>
        <strain evidence="8">SGP5-SGP5p</strain>
        <tissue evidence="8">Aerial part</tissue>
    </source>
</reference>
<dbReference type="InterPro" id="IPR032861">
    <property type="entry name" value="TAXi_N"/>
</dbReference>
<evidence type="ECO:0000259" key="6">
    <source>
        <dbReference type="PROSITE" id="PS50222"/>
    </source>
</evidence>
<evidence type="ECO:0000256" key="4">
    <source>
        <dbReference type="ARBA" id="ARBA00022729"/>
    </source>
</evidence>
<dbReference type="SUPFAM" id="SSF47473">
    <property type="entry name" value="EF-hand"/>
    <property type="match status" value="1"/>
</dbReference>
<dbReference type="InterPro" id="IPR002048">
    <property type="entry name" value="EF_hand_dom"/>
</dbReference>
<dbReference type="InterPro" id="IPR021109">
    <property type="entry name" value="Peptidase_aspartic_dom_sf"/>
</dbReference>
<dbReference type="PROSITE" id="PS51767">
    <property type="entry name" value="PEPTIDASE_A1"/>
    <property type="match status" value="1"/>
</dbReference>
<dbReference type="SUPFAM" id="SSF50630">
    <property type="entry name" value="Acid proteases"/>
    <property type="match status" value="1"/>
</dbReference>
<evidence type="ECO:0008006" key="10">
    <source>
        <dbReference type="Google" id="ProtNLM"/>
    </source>
</evidence>
<keyword evidence="4 5" id="KW-0732">Signal</keyword>
<protein>
    <recommendedName>
        <fullName evidence="10">EF-hand domain-containing protein</fullName>
    </recommendedName>
</protein>
<dbReference type="GO" id="GO:0006508">
    <property type="term" value="P:proteolysis"/>
    <property type="evidence" value="ECO:0007669"/>
    <property type="project" value="InterPro"/>
</dbReference>
<evidence type="ECO:0000313" key="8">
    <source>
        <dbReference type="EMBL" id="KAJ8429807.1"/>
    </source>
</evidence>
<dbReference type="PANTHER" id="PTHR47965">
    <property type="entry name" value="ASPARTYL PROTEASE-RELATED"/>
    <property type="match status" value="1"/>
</dbReference>
<proteinExistence type="inferred from homology"/>
<dbReference type="AlphaFoldDB" id="A0A9Q1Q526"/>
<comment type="caution">
    <text evidence="8">The sequence shown here is derived from an EMBL/GenBank/DDBJ whole genome shotgun (WGS) entry which is preliminary data.</text>
</comment>
<comment type="similarity">
    <text evidence="2">Belongs to the peptidase A1 family.</text>
</comment>
<evidence type="ECO:0000313" key="9">
    <source>
        <dbReference type="Proteomes" id="UP001153076"/>
    </source>
</evidence>
<dbReference type="EMBL" id="JAKOGI010000856">
    <property type="protein sequence ID" value="KAJ8429807.1"/>
    <property type="molecule type" value="Genomic_DNA"/>
</dbReference>
<keyword evidence="9" id="KW-1185">Reference proteome</keyword>
<dbReference type="InterPro" id="IPR011992">
    <property type="entry name" value="EF-hand-dom_pair"/>
</dbReference>
<organism evidence="8 9">
    <name type="scientific">Carnegiea gigantea</name>
    <dbReference type="NCBI Taxonomy" id="171969"/>
    <lineage>
        <taxon>Eukaryota</taxon>
        <taxon>Viridiplantae</taxon>
        <taxon>Streptophyta</taxon>
        <taxon>Embryophyta</taxon>
        <taxon>Tracheophyta</taxon>
        <taxon>Spermatophyta</taxon>
        <taxon>Magnoliopsida</taxon>
        <taxon>eudicotyledons</taxon>
        <taxon>Gunneridae</taxon>
        <taxon>Pentapetalae</taxon>
        <taxon>Caryophyllales</taxon>
        <taxon>Cactineae</taxon>
        <taxon>Cactaceae</taxon>
        <taxon>Cactoideae</taxon>
        <taxon>Echinocereeae</taxon>
        <taxon>Carnegiea</taxon>
    </lineage>
</organism>
<accession>A0A9Q1Q526</accession>
<feature type="domain" description="Peptidase A1" evidence="7">
    <location>
        <begin position="43"/>
        <end position="433"/>
    </location>
</feature>
<sequence length="592" mass="64049">MSSSCSQFTLLLILSSILFIQHSQPANATYLLPIVKDAKKPQYYTSFLLGTPAFRVYLSIDLSNPWSWFTCHLVGFNDSSYQPVPNSKTYRPIPCVNATCTSYGSQFCYECNYPTCAAAKGQTCGSENYGPYYYTHDVSSREVAPLLVDVISVYEATGPSQQSSAQLPNFPFSCAYYSELKGLSSYTKGVLSLARKDASIHGLIAKTFKVPHKFALCLPSSSSTGINGAMYFGGGPYSLPPSKLDFAQTLVTTALVVNPVDIGTTFYKGNASVDYFINVKSILVGGAPIKLNSTLLSIDKNGVGGTKLSTIFPYTILHTQIYNALVEAFVSKAASMNITRVAPVSSFGACFSSKNIVGSKTGPNVPVIDLALDGKSTWRIYGANSMIKVSNDVRCLAFMDGGVTPKTSVVIGGKQMEDHLIEFDLESSKLGVTSSLLGKRWRQKQIRKITDKVFDQVKTQTGRGTVSFEELYIAVLLAYNDINKHLPGPHFDPPSKDKVRALMQECDMNLDGELDREEFAKFMGELTKDTLSVISKGLIITLVAAPTLALATRKATEGVPGVGKMVQKLPNSAYASLVTVAVVAIQSVCDGC</sequence>